<comment type="caution">
    <text evidence="6">The sequence shown here is derived from an EMBL/GenBank/DDBJ whole genome shotgun (WGS) entry which is preliminary data.</text>
</comment>
<name>A0A497EUR4_9CREN</name>
<dbReference type="InterPro" id="IPR011761">
    <property type="entry name" value="ATP-grasp"/>
</dbReference>
<evidence type="ECO:0000313" key="6">
    <source>
        <dbReference type="EMBL" id="RLE50450.1"/>
    </source>
</evidence>
<sequence length="239" mass="26389">MGENGIRQILLNAYSQGRKFLLEPEAKRICEIVGLPVSRWIVAKTQEEAIEAAEKLGYPVVLKVVSPDILHKSDVGGVILNLGSPSQVKEAYNQLINNVKNRKPDARIEGVLVEPMAEKNIEVIVGGIRDPQFGPVVMFGLGGIFVEILKDVSFRITPVTLDDAYQMIKEVKGYPILAGARGQKPLDIEILAQTIVKVSDLFERYSEIDQLDLNPIFVYERGAKIVDARILLTPRGEGA</sequence>
<dbReference type="Proteomes" id="UP000278475">
    <property type="component" value="Unassembled WGS sequence"/>
</dbReference>
<protein>
    <submittedName>
        <fullName evidence="6">Acetyl-CoA synthetase</fullName>
    </submittedName>
</protein>
<feature type="domain" description="ATP-grasp" evidence="5">
    <location>
        <begin position="27"/>
        <end position="63"/>
    </location>
</feature>
<gene>
    <name evidence="6" type="ORF">DRJ31_01130</name>
</gene>
<dbReference type="SUPFAM" id="SSF56059">
    <property type="entry name" value="Glutathione synthetase ATP-binding domain-like"/>
    <property type="match status" value="1"/>
</dbReference>
<dbReference type="PANTHER" id="PTHR43334:SF1">
    <property type="entry name" value="3-HYDROXYPROPIONATE--COA LIGASE [ADP-FORMING]"/>
    <property type="match status" value="1"/>
</dbReference>
<dbReference type="PROSITE" id="PS50975">
    <property type="entry name" value="ATP_GRASP"/>
    <property type="match status" value="1"/>
</dbReference>
<dbReference type="Pfam" id="PF13549">
    <property type="entry name" value="ATP-grasp_5"/>
    <property type="match status" value="1"/>
</dbReference>
<dbReference type="GO" id="GO:0005524">
    <property type="term" value="F:ATP binding"/>
    <property type="evidence" value="ECO:0007669"/>
    <property type="project" value="UniProtKB-UniRule"/>
</dbReference>
<reference evidence="6 7" key="1">
    <citation type="submission" date="2018-06" db="EMBL/GenBank/DDBJ databases">
        <title>Extensive metabolic versatility and redundancy in microbially diverse, dynamic hydrothermal sediments.</title>
        <authorList>
            <person name="Dombrowski N."/>
            <person name="Teske A."/>
            <person name="Baker B.J."/>
        </authorList>
    </citation>
    <scope>NUCLEOTIDE SEQUENCE [LARGE SCALE GENOMIC DNA]</scope>
    <source>
        <strain evidence="6">B66_G16</strain>
    </source>
</reference>
<evidence type="ECO:0000313" key="7">
    <source>
        <dbReference type="Proteomes" id="UP000278475"/>
    </source>
</evidence>
<evidence type="ECO:0000256" key="4">
    <source>
        <dbReference type="PROSITE-ProRule" id="PRU00409"/>
    </source>
</evidence>
<dbReference type="InterPro" id="IPR013815">
    <property type="entry name" value="ATP_grasp_subdomain_1"/>
</dbReference>
<accession>A0A497EUR4</accession>
<evidence type="ECO:0000256" key="3">
    <source>
        <dbReference type="ARBA" id="ARBA00022840"/>
    </source>
</evidence>
<organism evidence="6 7">
    <name type="scientific">Thermoproteota archaeon</name>
    <dbReference type="NCBI Taxonomy" id="2056631"/>
    <lineage>
        <taxon>Archaea</taxon>
        <taxon>Thermoproteota</taxon>
    </lineage>
</organism>
<evidence type="ECO:0000256" key="1">
    <source>
        <dbReference type="ARBA" id="ARBA00022598"/>
    </source>
</evidence>
<dbReference type="Gene3D" id="3.30.1490.20">
    <property type="entry name" value="ATP-grasp fold, A domain"/>
    <property type="match status" value="1"/>
</dbReference>
<proteinExistence type="predicted"/>
<evidence type="ECO:0000256" key="2">
    <source>
        <dbReference type="ARBA" id="ARBA00022741"/>
    </source>
</evidence>
<dbReference type="PANTHER" id="PTHR43334">
    <property type="entry name" value="ACETATE--COA LIGASE [ADP-FORMING]"/>
    <property type="match status" value="1"/>
</dbReference>
<keyword evidence="1" id="KW-0436">Ligase</keyword>
<dbReference type="FunFam" id="3.30.1490.20:FF:000020">
    <property type="entry name" value="Protein lysine acetyltransferase"/>
    <property type="match status" value="1"/>
</dbReference>
<dbReference type="EMBL" id="QMQV01000005">
    <property type="protein sequence ID" value="RLE50450.1"/>
    <property type="molecule type" value="Genomic_DNA"/>
</dbReference>
<dbReference type="Gene3D" id="3.30.470.20">
    <property type="entry name" value="ATP-grasp fold, B domain"/>
    <property type="match status" value="1"/>
</dbReference>
<dbReference type="GO" id="GO:0016874">
    <property type="term" value="F:ligase activity"/>
    <property type="evidence" value="ECO:0007669"/>
    <property type="project" value="UniProtKB-KW"/>
</dbReference>
<keyword evidence="2 4" id="KW-0547">Nucleotide-binding</keyword>
<keyword evidence="3 4" id="KW-0067">ATP-binding</keyword>
<evidence type="ECO:0000259" key="5">
    <source>
        <dbReference type="PROSITE" id="PS50975"/>
    </source>
</evidence>
<dbReference type="AlphaFoldDB" id="A0A497EUR4"/>
<dbReference type="GO" id="GO:0046872">
    <property type="term" value="F:metal ion binding"/>
    <property type="evidence" value="ECO:0007669"/>
    <property type="project" value="InterPro"/>
</dbReference>
<dbReference type="InterPro" id="IPR051538">
    <property type="entry name" value="Acyl-CoA_Synth/Transferase"/>
</dbReference>